<dbReference type="Proteomes" id="UP000276776">
    <property type="component" value="Unassembled WGS sequence"/>
</dbReference>
<evidence type="ECO:0000256" key="5">
    <source>
        <dbReference type="ARBA" id="ARBA00023049"/>
    </source>
</evidence>
<dbReference type="PROSITE" id="PS50215">
    <property type="entry name" value="ADAM_MEPRO"/>
    <property type="match status" value="1"/>
</dbReference>
<dbReference type="GO" id="GO:0030198">
    <property type="term" value="P:extracellular matrix organization"/>
    <property type="evidence" value="ECO:0007669"/>
    <property type="project" value="TreeGrafter"/>
</dbReference>
<feature type="domain" description="Peptidase M12B" evidence="9">
    <location>
        <begin position="68"/>
        <end position="146"/>
    </location>
</feature>
<feature type="binding site" evidence="8">
    <location>
        <position position="108"/>
    </location>
    <ligand>
        <name>Zn(2+)</name>
        <dbReference type="ChEBI" id="CHEBI:29105"/>
        <note>catalytic</note>
    </ligand>
</feature>
<dbReference type="InterPro" id="IPR041645">
    <property type="entry name" value="ADAMTS_CR_2"/>
</dbReference>
<protein>
    <submittedName>
        <fullName evidence="12">Peptidase M12B domain-containing protein</fullName>
    </submittedName>
</protein>
<dbReference type="Pfam" id="PF25379">
    <property type="entry name" value="Adt-1"/>
    <property type="match status" value="1"/>
</dbReference>
<dbReference type="InterPro" id="IPR024079">
    <property type="entry name" value="MetalloPept_cat_dom_sf"/>
</dbReference>
<dbReference type="OrthoDB" id="10035764at2759"/>
<evidence type="ECO:0000313" key="12">
    <source>
        <dbReference type="WBParaSite" id="TCLT_0000650201-mRNA-1"/>
    </source>
</evidence>
<reference evidence="10 11" key="2">
    <citation type="submission" date="2018-11" db="EMBL/GenBank/DDBJ databases">
        <authorList>
            <consortium name="Pathogen Informatics"/>
        </authorList>
    </citation>
    <scope>NUCLEOTIDE SEQUENCE [LARGE SCALE GENOMIC DNA]</scope>
</reference>
<keyword evidence="5" id="KW-0482">Metalloprotease</keyword>
<accession>A0A0N5D102</accession>
<keyword evidence="7" id="KW-0325">Glycoprotein</keyword>
<keyword evidence="3" id="KW-0378">Hydrolase</keyword>
<evidence type="ECO:0000313" key="10">
    <source>
        <dbReference type="EMBL" id="VDN03847.1"/>
    </source>
</evidence>
<organism evidence="12">
    <name type="scientific">Thelazia callipaeda</name>
    <name type="common">Oriental eyeworm</name>
    <name type="synonym">Parasitic nematode</name>
    <dbReference type="NCBI Taxonomy" id="103827"/>
    <lineage>
        <taxon>Eukaryota</taxon>
        <taxon>Metazoa</taxon>
        <taxon>Ecdysozoa</taxon>
        <taxon>Nematoda</taxon>
        <taxon>Chromadorea</taxon>
        <taxon>Rhabditida</taxon>
        <taxon>Spirurina</taxon>
        <taxon>Spiruromorpha</taxon>
        <taxon>Thelazioidea</taxon>
        <taxon>Thelaziidae</taxon>
        <taxon>Thelazia</taxon>
    </lineage>
</organism>
<feature type="active site" evidence="8">
    <location>
        <position position="99"/>
    </location>
</feature>
<evidence type="ECO:0000313" key="11">
    <source>
        <dbReference type="Proteomes" id="UP000276776"/>
    </source>
</evidence>
<evidence type="ECO:0000256" key="4">
    <source>
        <dbReference type="ARBA" id="ARBA00022833"/>
    </source>
</evidence>
<dbReference type="GO" id="GO:0046872">
    <property type="term" value="F:metal ion binding"/>
    <property type="evidence" value="ECO:0007669"/>
    <property type="project" value="UniProtKB-KW"/>
</dbReference>
<dbReference type="SUPFAM" id="SSF55486">
    <property type="entry name" value="Metalloproteases ('zincins'), catalytic domain"/>
    <property type="match status" value="1"/>
</dbReference>
<dbReference type="OMA" id="RASICKE"/>
<evidence type="ECO:0000256" key="1">
    <source>
        <dbReference type="ARBA" id="ARBA00022670"/>
    </source>
</evidence>
<dbReference type="PANTHER" id="PTHR13723">
    <property type="entry name" value="ADAMTS A DISINTEGRIN AND METALLOPROTEASE WITH THROMBOSPONDIN MOTIFS PROTEASE"/>
    <property type="match status" value="1"/>
</dbReference>
<keyword evidence="11" id="KW-1185">Reference proteome</keyword>
<evidence type="ECO:0000256" key="3">
    <source>
        <dbReference type="ARBA" id="ARBA00022801"/>
    </source>
</evidence>
<evidence type="ECO:0000256" key="7">
    <source>
        <dbReference type="ARBA" id="ARBA00023180"/>
    </source>
</evidence>
<dbReference type="Gene3D" id="3.40.1620.60">
    <property type="match status" value="1"/>
</dbReference>
<evidence type="ECO:0000259" key="9">
    <source>
        <dbReference type="PROSITE" id="PS50215"/>
    </source>
</evidence>
<dbReference type="AlphaFoldDB" id="A0A0N5D102"/>
<dbReference type="Gene3D" id="3.40.390.10">
    <property type="entry name" value="Collagenase (Catalytic Domain)"/>
    <property type="match status" value="1"/>
</dbReference>
<dbReference type="InterPro" id="IPR001590">
    <property type="entry name" value="Peptidase_M12B"/>
</dbReference>
<keyword evidence="6" id="KW-1015">Disulfide bond</keyword>
<gene>
    <name evidence="10" type="ORF">TCLT_LOCUS6491</name>
</gene>
<evidence type="ECO:0000256" key="2">
    <source>
        <dbReference type="ARBA" id="ARBA00022723"/>
    </source>
</evidence>
<dbReference type="EMBL" id="UYYF01004420">
    <property type="protein sequence ID" value="VDN03847.1"/>
    <property type="molecule type" value="Genomic_DNA"/>
</dbReference>
<proteinExistence type="predicted"/>
<name>A0A0N5D102_THECL</name>
<dbReference type="WBParaSite" id="TCLT_0000650201-mRNA-1">
    <property type="protein sequence ID" value="TCLT_0000650201-mRNA-1"/>
    <property type="gene ID" value="TCLT_0000650201"/>
</dbReference>
<feature type="binding site" evidence="8">
    <location>
        <position position="102"/>
    </location>
    <ligand>
        <name>Zn(2+)</name>
        <dbReference type="ChEBI" id="CHEBI:29105"/>
        <note>catalytic</note>
    </ligand>
</feature>
<dbReference type="InterPro" id="IPR050439">
    <property type="entry name" value="ADAMTS_ADAMTS-like"/>
</dbReference>
<feature type="binding site" evidence="8">
    <location>
        <position position="98"/>
    </location>
    <ligand>
        <name>Zn(2+)</name>
        <dbReference type="ChEBI" id="CHEBI:29105"/>
        <note>catalytic</note>
    </ligand>
</feature>
<dbReference type="Pfam" id="PF17771">
    <property type="entry name" value="ADAMTS_CR_2"/>
    <property type="match status" value="1"/>
</dbReference>
<keyword evidence="4 8" id="KW-0862">Zinc</keyword>
<dbReference type="STRING" id="103827.A0A0N5D102"/>
<dbReference type="Pfam" id="PF01421">
    <property type="entry name" value="Reprolysin"/>
    <property type="match status" value="1"/>
</dbReference>
<dbReference type="GO" id="GO:0004222">
    <property type="term" value="F:metalloendopeptidase activity"/>
    <property type="evidence" value="ECO:0007669"/>
    <property type="project" value="InterPro"/>
</dbReference>
<evidence type="ECO:0000256" key="6">
    <source>
        <dbReference type="ARBA" id="ARBA00023157"/>
    </source>
</evidence>
<dbReference type="PANTHER" id="PTHR13723:SF291">
    <property type="entry name" value="PEPTIDASE M12B DOMAIN-CONTAINING PROTEIN"/>
    <property type="match status" value="1"/>
</dbReference>
<dbReference type="InterPro" id="IPR057401">
    <property type="entry name" value="Adt-1/2-like_dom"/>
</dbReference>
<keyword evidence="1" id="KW-0645">Protease</keyword>
<keyword evidence="2 8" id="KW-0479">Metal-binding</keyword>
<dbReference type="GO" id="GO:0031012">
    <property type="term" value="C:extracellular matrix"/>
    <property type="evidence" value="ECO:0007669"/>
    <property type="project" value="TreeGrafter"/>
</dbReference>
<reference evidence="12" key="1">
    <citation type="submission" date="2017-02" db="UniProtKB">
        <authorList>
            <consortium name="WormBaseParasite"/>
        </authorList>
    </citation>
    <scope>IDENTIFICATION</scope>
</reference>
<comment type="caution">
    <text evidence="8">Lacks conserved residue(s) required for the propagation of feature annotation.</text>
</comment>
<sequence>MNRNVSGGIVKKFAWQWQCDSLIRFVLCLSEQIESEQYKNQAMGPRSAFYRASHLYDLYDGKLRTVAGFAPVRGMCSEKRSCTISEGLDFSAVFVTAHEMGHSLGMHHDEDIGCNKSCCIMSSSVGAGRTLWSPCSARELNNFITQLDQSENCLRTMHTTKNIPQDDGIRAGQMYSLDEQCTIFHGTCWRHELKRGQHINDVCKMVWCGNGEGIIRSAHPALEYSYCGHQMWCIEGQCIPAGPNEMIQQQGGWSGWIDEKSDHCPSECVRCQIDGQIRVRRSTRICNNPFPNNGGAFCHGHDARGIRCQKEICNGSSVEQFATEYCAKQRDAGSPSAVNLTGQGMQYSGDPCKIWCLLLGQHIRTFAIFPDGTPCGIKRYCVKGRCVCTLNGLLGVSAPLHYVSSKDSVLESACASTRKLAEYPKDNEEFAMASVQKMIFNGQNGHRVLLLAVLE</sequence>
<evidence type="ECO:0000256" key="8">
    <source>
        <dbReference type="PROSITE-ProRule" id="PRU00276"/>
    </source>
</evidence>
<dbReference type="GO" id="GO:0006508">
    <property type="term" value="P:proteolysis"/>
    <property type="evidence" value="ECO:0007669"/>
    <property type="project" value="UniProtKB-KW"/>
</dbReference>